<evidence type="ECO:0000313" key="2">
    <source>
        <dbReference type="Proteomes" id="UP001225316"/>
    </source>
</evidence>
<gene>
    <name evidence="1" type="ORF">QEH52_03650</name>
</gene>
<protein>
    <recommendedName>
        <fullName evidence="3">DUF5069 domain-containing protein</fullName>
    </recommendedName>
</protein>
<reference evidence="1 2" key="1">
    <citation type="submission" date="2023-04" db="EMBL/GenBank/DDBJ databases">
        <title>A novel bacteria isolated from coastal sediment.</title>
        <authorList>
            <person name="Liu X.-J."/>
            <person name="Du Z.-J."/>
        </authorList>
    </citation>
    <scope>NUCLEOTIDE SEQUENCE [LARGE SCALE GENOMIC DNA]</scope>
    <source>
        <strain evidence="1 2">SDUM461003</strain>
    </source>
</reference>
<keyword evidence="2" id="KW-1185">Reference proteome</keyword>
<proteinExistence type="predicted"/>
<accession>A0ABU1AQZ4</accession>
<comment type="caution">
    <text evidence="1">The sequence shown here is derived from an EMBL/GenBank/DDBJ whole genome shotgun (WGS) entry which is preliminary data.</text>
</comment>
<sequence>MKHYEYQKSLKTIWEAAVVTYEGGNHEPDSYFDDATLAELASIGLNTMDVYDYVEDYLRHGAPDFETFLMVSEARRDYFLTMQGGKASCNTLDSSTLPAKTDEAAGIVWLPRIIQKAYGKLRGELPPETMYGCSGDQRFFKEHDIHPAEFLRAAWAYENNADKLIEWVIARKSA</sequence>
<evidence type="ECO:0008006" key="3">
    <source>
        <dbReference type="Google" id="ProtNLM"/>
    </source>
</evidence>
<name>A0ABU1AQZ4_9BACT</name>
<dbReference type="RefSeq" id="WP_308948688.1">
    <property type="nucleotide sequence ID" value="NZ_JARXHW010000005.1"/>
</dbReference>
<dbReference type="EMBL" id="JARXHW010000005">
    <property type="protein sequence ID" value="MDQ8206588.1"/>
    <property type="molecule type" value="Genomic_DNA"/>
</dbReference>
<dbReference type="Proteomes" id="UP001225316">
    <property type="component" value="Unassembled WGS sequence"/>
</dbReference>
<evidence type="ECO:0000313" key="1">
    <source>
        <dbReference type="EMBL" id="MDQ8206588.1"/>
    </source>
</evidence>
<organism evidence="1 2">
    <name type="scientific">Thalassobacterium maritimum</name>
    <dbReference type="NCBI Taxonomy" id="3041265"/>
    <lineage>
        <taxon>Bacteria</taxon>
        <taxon>Pseudomonadati</taxon>
        <taxon>Verrucomicrobiota</taxon>
        <taxon>Opitutia</taxon>
        <taxon>Puniceicoccales</taxon>
        <taxon>Coraliomargaritaceae</taxon>
        <taxon>Thalassobacterium</taxon>
    </lineage>
</organism>